<dbReference type="PANTHER" id="PTHR30367">
    <property type="entry name" value="P-HYDROXYBENZOIC ACID EFFLUX PUMP SUBUNIT AAEA-RELATED"/>
    <property type="match status" value="1"/>
</dbReference>
<dbReference type="EMBL" id="BALE01000025">
    <property type="protein sequence ID" value="GAN54599.1"/>
    <property type="molecule type" value="Genomic_DNA"/>
</dbReference>
<evidence type="ECO:0000259" key="4">
    <source>
        <dbReference type="Pfam" id="PF25963"/>
    </source>
</evidence>
<keyword evidence="2" id="KW-0812">Transmembrane</keyword>
<keyword evidence="2" id="KW-1133">Transmembrane helix</keyword>
<dbReference type="AlphaFoldDB" id="A0A0D6MLP7"/>
<feature type="domain" description="p-hydroxybenzoic acid efflux pump subunit AaeA-like beta-barrel" evidence="4">
    <location>
        <begin position="190"/>
        <end position="286"/>
    </location>
</feature>
<accession>A0A0D6MLP7</accession>
<dbReference type="InterPro" id="IPR058625">
    <property type="entry name" value="MdtA-like_BSH"/>
</dbReference>
<gene>
    <name evidence="5" type="ORF">Tasa_025_030</name>
</gene>
<dbReference type="PANTHER" id="PTHR30367:SF1">
    <property type="entry name" value="MULTIDRUG RESISTANCE PROTEIN MDTN"/>
    <property type="match status" value="1"/>
</dbReference>
<feature type="coiled-coil region" evidence="1">
    <location>
        <begin position="124"/>
        <end position="158"/>
    </location>
</feature>
<keyword evidence="6" id="KW-1185">Reference proteome</keyword>
<dbReference type="RefSeq" id="WP_048849139.1">
    <property type="nucleotide sequence ID" value="NZ_BALE01000025.1"/>
</dbReference>
<dbReference type="Proteomes" id="UP000032679">
    <property type="component" value="Unassembled WGS sequence"/>
</dbReference>
<proteinExistence type="predicted"/>
<dbReference type="InterPro" id="IPR058634">
    <property type="entry name" value="AaeA-lik-b-barrel"/>
</dbReference>
<dbReference type="STRING" id="1231623.Tasa_025_030"/>
<name>A0A0D6MLP7_9PROT</name>
<evidence type="ECO:0000256" key="2">
    <source>
        <dbReference type="SAM" id="Phobius"/>
    </source>
</evidence>
<dbReference type="Gene3D" id="2.40.30.170">
    <property type="match status" value="1"/>
</dbReference>
<evidence type="ECO:0000259" key="3">
    <source>
        <dbReference type="Pfam" id="PF25917"/>
    </source>
</evidence>
<keyword evidence="1" id="KW-0175">Coiled coil</keyword>
<dbReference type="Gene3D" id="2.40.50.100">
    <property type="match status" value="1"/>
</dbReference>
<dbReference type="OrthoDB" id="9811754at2"/>
<organism evidence="5 6">
    <name type="scientific">Tanticharoenia sakaeratensis NBRC 103193</name>
    <dbReference type="NCBI Taxonomy" id="1231623"/>
    <lineage>
        <taxon>Bacteria</taxon>
        <taxon>Pseudomonadati</taxon>
        <taxon>Pseudomonadota</taxon>
        <taxon>Alphaproteobacteria</taxon>
        <taxon>Acetobacterales</taxon>
        <taxon>Acetobacteraceae</taxon>
        <taxon>Tanticharoenia</taxon>
    </lineage>
</organism>
<evidence type="ECO:0000256" key="1">
    <source>
        <dbReference type="SAM" id="Coils"/>
    </source>
</evidence>
<dbReference type="Pfam" id="PF25963">
    <property type="entry name" value="Beta-barrel_AAEA"/>
    <property type="match status" value="1"/>
</dbReference>
<dbReference type="SUPFAM" id="SSF111369">
    <property type="entry name" value="HlyD-like secretion proteins"/>
    <property type="match status" value="1"/>
</dbReference>
<feature type="domain" description="Multidrug resistance protein MdtA-like barrel-sandwich hybrid" evidence="3">
    <location>
        <begin position="47"/>
        <end position="186"/>
    </location>
</feature>
<evidence type="ECO:0000313" key="6">
    <source>
        <dbReference type="Proteomes" id="UP000032679"/>
    </source>
</evidence>
<dbReference type="GO" id="GO:0055085">
    <property type="term" value="P:transmembrane transport"/>
    <property type="evidence" value="ECO:0007669"/>
    <property type="project" value="InterPro"/>
</dbReference>
<sequence length="316" mass="35507">MLPRAYRLIRFSITLSILAVAVVAVLILWDYYTASPWTRNGQVRAQVVNIAPRVSAPIIDVRVHDNQFVHRNDVLYVIDPYDFRVQVDIESARVAERRADYAFRTSQYERRRNIPGVALSGEERQQYEAQASQAKAQLEAAEASLRQAQINLERTEVRSTLDGYVTNLLMRRGDFATAGTVNIHVIDNASWWVDGYFEETKLHHVQIGDRVRMDLMGAQQPLFGHVESITRGIASGNAAMTTQGLPDVDPVYTWVRLAQRIPVRVRIDTVPNGLVLAAGMTATVTVVSESGRREHGSLHDALARLQVAWRHALGRS</sequence>
<evidence type="ECO:0000313" key="5">
    <source>
        <dbReference type="EMBL" id="GAN54599.1"/>
    </source>
</evidence>
<feature type="transmembrane region" description="Helical" evidence="2">
    <location>
        <begin position="12"/>
        <end position="32"/>
    </location>
</feature>
<protein>
    <submittedName>
        <fullName evidence="5">Uncharacterized protein</fullName>
    </submittedName>
</protein>
<keyword evidence="2" id="KW-0472">Membrane</keyword>
<reference evidence="5 6" key="1">
    <citation type="submission" date="2012-10" db="EMBL/GenBank/DDBJ databases">
        <title>Genome sequencing of Tanticharoenia sakaeratensis NBRC 103193.</title>
        <authorList>
            <person name="Azuma Y."/>
            <person name="Hadano H."/>
            <person name="Hirakawa H."/>
            <person name="Matsushita K."/>
        </authorList>
    </citation>
    <scope>NUCLEOTIDE SEQUENCE [LARGE SCALE GENOMIC DNA]</scope>
    <source>
        <strain evidence="5 6">NBRC 103193</strain>
    </source>
</reference>
<dbReference type="Pfam" id="PF25917">
    <property type="entry name" value="BSH_RND"/>
    <property type="match status" value="1"/>
</dbReference>
<comment type="caution">
    <text evidence="5">The sequence shown here is derived from an EMBL/GenBank/DDBJ whole genome shotgun (WGS) entry which is preliminary data.</text>
</comment>
<dbReference type="InterPro" id="IPR050393">
    <property type="entry name" value="MFP_Efflux_Pump"/>
</dbReference>